<feature type="transmembrane region" description="Helical" evidence="3">
    <location>
        <begin position="239"/>
        <end position="257"/>
    </location>
</feature>
<gene>
    <name evidence="5" type="ORF">CAMP_LOCUS18615</name>
</gene>
<dbReference type="Proteomes" id="UP001152747">
    <property type="component" value="Unassembled WGS sequence"/>
</dbReference>
<feature type="compositionally biased region" description="Basic residues" evidence="2">
    <location>
        <begin position="349"/>
        <end position="361"/>
    </location>
</feature>
<evidence type="ECO:0000256" key="1">
    <source>
        <dbReference type="ARBA" id="ARBA00004141"/>
    </source>
</evidence>
<dbReference type="InterPro" id="IPR020846">
    <property type="entry name" value="MFS_dom"/>
</dbReference>
<feature type="transmembrane region" description="Helical" evidence="3">
    <location>
        <begin position="569"/>
        <end position="588"/>
    </location>
</feature>
<dbReference type="AlphaFoldDB" id="A0A9P1J576"/>
<feature type="domain" description="Major facilitator superfamily (MFS) profile" evidence="4">
    <location>
        <begin position="81"/>
        <end position="711"/>
    </location>
</feature>
<dbReference type="InterPro" id="IPR011701">
    <property type="entry name" value="MFS"/>
</dbReference>
<dbReference type="GO" id="GO:0016020">
    <property type="term" value="C:membrane"/>
    <property type="evidence" value="ECO:0007669"/>
    <property type="project" value="UniProtKB-SubCell"/>
</dbReference>
<dbReference type="Gene3D" id="1.20.1250.20">
    <property type="entry name" value="MFS general substrate transporter like domains"/>
    <property type="match status" value="2"/>
</dbReference>
<feature type="transmembrane region" description="Helical" evidence="3">
    <location>
        <begin position="123"/>
        <end position="143"/>
    </location>
</feature>
<dbReference type="InterPro" id="IPR036259">
    <property type="entry name" value="MFS_trans_sf"/>
</dbReference>
<feature type="region of interest" description="Disordered" evidence="2">
    <location>
        <begin position="13"/>
        <end position="34"/>
    </location>
</feature>
<dbReference type="FunFam" id="1.20.1250.20:FF:000567">
    <property type="entry name" value="MonoCarboxylate Transporter family"/>
    <property type="match status" value="1"/>
</dbReference>
<evidence type="ECO:0000256" key="3">
    <source>
        <dbReference type="SAM" id="Phobius"/>
    </source>
</evidence>
<feature type="transmembrane region" description="Helical" evidence="3">
    <location>
        <begin position="657"/>
        <end position="679"/>
    </location>
</feature>
<accession>A0A9P1J576</accession>
<keyword evidence="3" id="KW-1133">Transmembrane helix</keyword>
<feature type="transmembrane region" description="Helical" evidence="3">
    <location>
        <begin position="81"/>
        <end position="103"/>
    </location>
</feature>
<feature type="transmembrane region" description="Helical" evidence="3">
    <location>
        <begin position="600"/>
        <end position="617"/>
    </location>
</feature>
<evidence type="ECO:0000256" key="2">
    <source>
        <dbReference type="SAM" id="MobiDB-lite"/>
    </source>
</evidence>
<sequence length="802" mass="87460">MSRKRVSFIVGDDKGEMPDSPIVNGHKSPGKAVPGDIEDEDLASLDGGQLTNDFSSQLSINMGAQQVDAVQLVPHAPDGGYGWVIVFAAFMSNFVVDGISTAFSEFKPSYKQAFGASDAMTSLIGSLIIGTYLLVGPMVGGLCNKYEPRYVVMLGAVICGIAFLISTAAPNIYIFMLIYGVLGGIGFGMIYLPAIVVVGFYFESKRAMATGIAVAGSGVGTFVMPLICNWAIQTIGWQYTLWLLAAFCFSCLAYGLLYRPLPMIDPNELREQEMEPLRQALSKMSDGDEEEVSSNNVESPQVNRAASAQSNGDNNSSDDDPTKDPNLIRLRHECEQEEAPQSPADSHKTRAHTATRSRKHTMTSMGSDSQHDLKSSRGNLAENRLSRVSARSFAQSLSKLSKAGGASNLSIAMSGVDPQEFARPMNRQDVFYGGSITNLKEYKQEGNMSNFRASTLSIPRSVIGQAASHMNLSRAGSRLGGSHLGGANGVVEEEDYIDDYVDDGKCQWIPLSIRNAFAQMIDLELLKDPVMILLCISNLLGMMGFYIPFMFLKDLATEMELDSNKASLLVPIIGVTNTVGRVFFGWVADKKYMTALTINNLSLVICGFLTLACPLLTSYSGQLFYSFFFGFIISAYICLTSIVLADLMGLEKLTNSFGLLVVARGIASLAGAPFAGLVYDITKSYGAAFYFGGFVILISGLISCAIPFVLKRQQKRAAEEGDDLSKFQDLDNISGKLSVLTERSEENLTEYQRTIQSLRQQYALLQDLEEEKRKQKQNGVVEEVNEEEADETVPLKVLKQNE</sequence>
<dbReference type="SUPFAM" id="SSF103473">
    <property type="entry name" value="MFS general substrate transporter"/>
    <property type="match status" value="1"/>
</dbReference>
<protein>
    <recommendedName>
        <fullName evidence="4">Major facilitator superfamily (MFS) profile domain-containing protein</fullName>
    </recommendedName>
</protein>
<feature type="region of interest" description="Disordered" evidence="2">
    <location>
        <begin position="772"/>
        <end position="802"/>
    </location>
</feature>
<evidence type="ECO:0000313" key="6">
    <source>
        <dbReference type="Proteomes" id="UP001152747"/>
    </source>
</evidence>
<dbReference type="OrthoDB" id="6499973at2759"/>
<dbReference type="EMBL" id="CANHGI010000006">
    <property type="protein sequence ID" value="CAI5455978.1"/>
    <property type="molecule type" value="Genomic_DNA"/>
</dbReference>
<dbReference type="PANTHER" id="PTHR11360:SF286">
    <property type="entry name" value="GH22266P"/>
    <property type="match status" value="1"/>
</dbReference>
<dbReference type="FunFam" id="1.20.1250.20:FF:000481">
    <property type="entry name" value="MonoCarboxylate Transporter family"/>
    <property type="match status" value="1"/>
</dbReference>
<feature type="transmembrane region" description="Helical" evidence="3">
    <location>
        <begin position="209"/>
        <end position="233"/>
    </location>
</feature>
<dbReference type="CDD" id="cd17352">
    <property type="entry name" value="MFS_MCT_SLC16"/>
    <property type="match status" value="1"/>
</dbReference>
<organism evidence="5 6">
    <name type="scientific">Caenorhabditis angaria</name>
    <dbReference type="NCBI Taxonomy" id="860376"/>
    <lineage>
        <taxon>Eukaryota</taxon>
        <taxon>Metazoa</taxon>
        <taxon>Ecdysozoa</taxon>
        <taxon>Nematoda</taxon>
        <taxon>Chromadorea</taxon>
        <taxon>Rhabditida</taxon>
        <taxon>Rhabditina</taxon>
        <taxon>Rhabditomorpha</taxon>
        <taxon>Rhabditoidea</taxon>
        <taxon>Rhabditidae</taxon>
        <taxon>Peloderinae</taxon>
        <taxon>Caenorhabditis</taxon>
    </lineage>
</organism>
<keyword evidence="3" id="KW-0812">Transmembrane</keyword>
<feature type="region of interest" description="Disordered" evidence="2">
    <location>
        <begin position="278"/>
        <end position="376"/>
    </location>
</feature>
<proteinExistence type="predicted"/>
<feature type="transmembrane region" description="Helical" evidence="3">
    <location>
        <begin position="685"/>
        <end position="710"/>
    </location>
</feature>
<reference evidence="5" key="1">
    <citation type="submission" date="2022-11" db="EMBL/GenBank/DDBJ databases">
        <authorList>
            <person name="Kikuchi T."/>
        </authorList>
    </citation>
    <scope>NUCLEOTIDE SEQUENCE</scope>
    <source>
        <strain evidence="5">PS1010</strain>
    </source>
</reference>
<dbReference type="PROSITE" id="PS50850">
    <property type="entry name" value="MFS"/>
    <property type="match status" value="1"/>
</dbReference>
<comment type="subcellular location">
    <subcellularLocation>
        <location evidence="1">Membrane</location>
        <topology evidence="1">Multi-pass membrane protein</topology>
    </subcellularLocation>
</comment>
<feature type="compositionally biased region" description="Low complexity" evidence="2">
    <location>
        <begin position="293"/>
        <end position="315"/>
    </location>
</feature>
<keyword evidence="3" id="KW-0472">Membrane</keyword>
<evidence type="ECO:0000313" key="5">
    <source>
        <dbReference type="EMBL" id="CAI5455978.1"/>
    </source>
</evidence>
<feature type="transmembrane region" description="Helical" evidence="3">
    <location>
        <begin position="530"/>
        <end position="549"/>
    </location>
</feature>
<feature type="transmembrane region" description="Helical" evidence="3">
    <location>
        <begin position="623"/>
        <end position="645"/>
    </location>
</feature>
<dbReference type="Pfam" id="PF07690">
    <property type="entry name" value="MFS_1"/>
    <property type="match status" value="2"/>
</dbReference>
<evidence type="ECO:0000259" key="4">
    <source>
        <dbReference type="PROSITE" id="PS50850"/>
    </source>
</evidence>
<dbReference type="InterPro" id="IPR050327">
    <property type="entry name" value="Proton-linked_MCT"/>
</dbReference>
<comment type="caution">
    <text evidence="5">The sequence shown here is derived from an EMBL/GenBank/DDBJ whole genome shotgun (WGS) entry which is preliminary data.</text>
</comment>
<keyword evidence="6" id="KW-1185">Reference proteome</keyword>
<feature type="transmembrane region" description="Helical" evidence="3">
    <location>
        <begin position="150"/>
        <end position="168"/>
    </location>
</feature>
<feature type="transmembrane region" description="Helical" evidence="3">
    <location>
        <begin position="174"/>
        <end position="202"/>
    </location>
</feature>
<dbReference type="PANTHER" id="PTHR11360">
    <property type="entry name" value="MONOCARBOXYLATE TRANSPORTER"/>
    <property type="match status" value="1"/>
</dbReference>
<dbReference type="GO" id="GO:0008028">
    <property type="term" value="F:monocarboxylic acid transmembrane transporter activity"/>
    <property type="evidence" value="ECO:0007669"/>
    <property type="project" value="TreeGrafter"/>
</dbReference>
<name>A0A9P1J576_9PELO</name>